<dbReference type="AlphaFoldDB" id="A0A2U2AS25"/>
<comment type="caution">
    <text evidence="2">The sequence shown here is derived from an EMBL/GenBank/DDBJ whole genome shotgun (WGS) entry which is preliminary data.</text>
</comment>
<reference evidence="2" key="1">
    <citation type="journal article" date="2018" name="Genome Announc.">
        <title>Ignatzschineria cameli sp. nov., isolated from necrotic foot tissue of dromedaries (Camelus dromedarius) and associated maggots (Wohlfahrtia species) in Dubai.</title>
        <authorList>
            <person name="Tsang C.C."/>
            <person name="Tang J.Y."/>
            <person name="Fong J.Y."/>
            <person name="Kinne J."/>
            <person name="Lee H.H."/>
            <person name="Joseph M."/>
            <person name="Jose S."/>
            <person name="Schuster R.K."/>
            <person name="Tang Y."/>
            <person name="Sivakumar S."/>
            <person name="Chen J.H."/>
            <person name="Teng J.L."/>
            <person name="Lau S.K."/>
            <person name="Wernery U."/>
            <person name="Woo P.C."/>
        </authorList>
    </citation>
    <scope>NUCLEOTIDE SEQUENCE</scope>
    <source>
        <strain evidence="2">UAE-HKU57</strain>
        <strain evidence="3">UAE-HKU58</strain>
    </source>
</reference>
<dbReference type="Pfam" id="PF01467">
    <property type="entry name" value="CTP_transf_like"/>
    <property type="match status" value="1"/>
</dbReference>
<feature type="domain" description="Cytidyltransferase-like" evidence="1">
    <location>
        <begin position="6"/>
        <end position="79"/>
    </location>
</feature>
<dbReference type="GO" id="GO:0003824">
    <property type="term" value="F:catalytic activity"/>
    <property type="evidence" value="ECO:0007669"/>
    <property type="project" value="InterPro"/>
</dbReference>
<dbReference type="EMBL" id="QEWV01000001">
    <property type="protein sequence ID" value="PWD94194.1"/>
    <property type="molecule type" value="Genomic_DNA"/>
</dbReference>
<reference evidence="4 5" key="2">
    <citation type="submission" date="2018-05" db="EMBL/GenBank/DDBJ databases">
        <title>Ignatzschineria dubaiensis sp. nov., isolated from necrotic foot tissues of dromedaries (Camelus dromedarius) and associated maggots in Dubai, United Arab Emirates.</title>
        <authorList>
            <person name="Tsang C.C."/>
            <person name="Tang J.Y.M."/>
            <person name="Fong J.Y.H."/>
            <person name="Kinne J."/>
            <person name="Lee H.H."/>
            <person name="Joseph M."/>
            <person name="Jose S."/>
            <person name="Schuster R.K."/>
            <person name="Tang Y."/>
            <person name="Sivakumar S."/>
            <person name="Chen J.H.K."/>
            <person name="Teng J.L.L."/>
            <person name="Lau S.K.P."/>
            <person name="Wernery U."/>
            <person name="Woo P.C.Y."/>
        </authorList>
    </citation>
    <scope>NUCLEOTIDE SEQUENCE [LARGE SCALE GENOMIC DNA]</scope>
    <source>
        <strain evidence="4">UAE-HKU57</strain>
        <strain evidence="5">UAE-HKU58</strain>
    </source>
</reference>
<dbReference type="PANTHER" id="PTHR37512">
    <property type="entry name" value="TRIFUNCTIONAL NAD BIOSYNTHESIS/REGULATOR PROTEIN NADR"/>
    <property type="match status" value="1"/>
</dbReference>
<dbReference type="Proteomes" id="UP000245059">
    <property type="component" value="Unassembled WGS sequence"/>
</dbReference>
<evidence type="ECO:0000313" key="3">
    <source>
        <dbReference type="EMBL" id="PWD94194.1"/>
    </source>
</evidence>
<gene>
    <name evidence="2" type="ORF">DC077_04010</name>
    <name evidence="3" type="ORF">DC078_01240</name>
</gene>
<accession>A0A2U2AS25</accession>
<evidence type="ECO:0000313" key="5">
    <source>
        <dbReference type="Proteomes" id="UP000245217"/>
    </source>
</evidence>
<sequence>MKKIGLIVGKFYPLHQGHISMILTAKLSVDQLHIFVCSETDRDEELYQSSAFTTQPTIEDRLHWAKICLNEIPGIFLYDFNEDGIPSYPNGWEAWSDRLKSTLSTLKITPTLIFSSEPQDKVHYEKLFQLPVQLIDPPRDLFPISATEIRENPIENWHFIPTIIRPFFRQRILLENDHPLTLPITTLFEMVEPTGNNQATSKVEFIVATPKEIPKILAQAQKRRESISLAIGSESFITEITQRALDYFQVPIPSYHLTTASLEAQFRDICHFINHFINSSRTQNSAPKPK</sequence>
<dbReference type="OrthoDB" id="3249147at2"/>
<keyword evidence="5" id="KW-1185">Reference proteome</keyword>
<dbReference type="RefSeq" id="WP_109200801.1">
    <property type="nucleotide sequence ID" value="NZ_QEWS01000001.1"/>
</dbReference>
<dbReference type="InterPro" id="IPR004821">
    <property type="entry name" value="Cyt_trans-like"/>
</dbReference>
<proteinExistence type="predicted"/>
<name>A0A2U2AS25_9GAMM</name>
<evidence type="ECO:0000313" key="4">
    <source>
        <dbReference type="Proteomes" id="UP000245059"/>
    </source>
</evidence>
<dbReference type="Gene3D" id="3.40.50.620">
    <property type="entry name" value="HUPs"/>
    <property type="match status" value="1"/>
</dbReference>
<dbReference type="EMBL" id="QEWW01000002">
    <property type="protein sequence ID" value="PWD86989.1"/>
    <property type="molecule type" value="Genomic_DNA"/>
</dbReference>
<dbReference type="InterPro" id="IPR052735">
    <property type="entry name" value="NAD_biosynth-regulator"/>
</dbReference>
<dbReference type="InterPro" id="IPR014729">
    <property type="entry name" value="Rossmann-like_a/b/a_fold"/>
</dbReference>
<evidence type="ECO:0000259" key="1">
    <source>
        <dbReference type="Pfam" id="PF01467"/>
    </source>
</evidence>
<protein>
    <recommendedName>
        <fullName evidence="1">Cytidyltransferase-like domain-containing protein</fullName>
    </recommendedName>
</protein>
<evidence type="ECO:0000313" key="2">
    <source>
        <dbReference type="EMBL" id="PWD86989.1"/>
    </source>
</evidence>
<dbReference type="PANTHER" id="PTHR37512:SF1">
    <property type="entry name" value="NADR_TTD14 AAA DOMAIN-CONTAINING PROTEIN"/>
    <property type="match status" value="1"/>
</dbReference>
<dbReference type="NCBIfam" id="TIGR00125">
    <property type="entry name" value="cyt_tran_rel"/>
    <property type="match status" value="1"/>
</dbReference>
<organism evidence="2 4">
    <name type="scientific">Ignatzschineria cameli</name>
    <dbReference type="NCBI Taxonomy" id="2182793"/>
    <lineage>
        <taxon>Bacteria</taxon>
        <taxon>Pseudomonadati</taxon>
        <taxon>Pseudomonadota</taxon>
        <taxon>Gammaproteobacteria</taxon>
        <taxon>Cardiobacteriales</taxon>
        <taxon>Ignatzschineriaceae</taxon>
        <taxon>Ignatzschineria</taxon>
    </lineage>
</organism>
<dbReference type="SUPFAM" id="SSF52374">
    <property type="entry name" value="Nucleotidylyl transferase"/>
    <property type="match status" value="1"/>
</dbReference>
<dbReference type="Proteomes" id="UP000245217">
    <property type="component" value="Unassembled WGS sequence"/>
</dbReference>